<dbReference type="SUPFAM" id="SSF55729">
    <property type="entry name" value="Acyl-CoA N-acyltransferases (Nat)"/>
    <property type="match status" value="1"/>
</dbReference>
<dbReference type="AlphaFoldDB" id="A0A1G2EWU7"/>
<dbReference type="EMBL" id="MHMQ01000023">
    <property type="protein sequence ID" value="OGZ30284.1"/>
    <property type="molecule type" value="Genomic_DNA"/>
</dbReference>
<proteinExistence type="predicted"/>
<name>A0A1G2EWU7_9BACT</name>
<dbReference type="Gene3D" id="3.40.630.30">
    <property type="match status" value="1"/>
</dbReference>
<dbReference type="Proteomes" id="UP000177486">
    <property type="component" value="Unassembled WGS sequence"/>
</dbReference>
<dbReference type="CDD" id="cd04301">
    <property type="entry name" value="NAT_SF"/>
    <property type="match status" value="1"/>
</dbReference>
<protein>
    <recommendedName>
        <fullName evidence="3">N-acetyltransferase domain-containing protein</fullName>
    </recommendedName>
</protein>
<organism evidence="4 5">
    <name type="scientific">Candidatus Niyogibacteria bacterium RIFCSPLOWO2_01_FULL_45_48</name>
    <dbReference type="NCBI Taxonomy" id="1801724"/>
    <lineage>
        <taxon>Bacteria</taxon>
        <taxon>Candidatus Niyogiibacteriota</taxon>
    </lineage>
</organism>
<dbReference type="PROSITE" id="PS51186">
    <property type="entry name" value="GNAT"/>
    <property type="match status" value="1"/>
</dbReference>
<dbReference type="Pfam" id="PF00583">
    <property type="entry name" value="Acetyltransf_1"/>
    <property type="match status" value="1"/>
</dbReference>
<evidence type="ECO:0000256" key="1">
    <source>
        <dbReference type="ARBA" id="ARBA00022679"/>
    </source>
</evidence>
<evidence type="ECO:0000256" key="2">
    <source>
        <dbReference type="ARBA" id="ARBA00023315"/>
    </source>
</evidence>
<dbReference type="InterPro" id="IPR000182">
    <property type="entry name" value="GNAT_dom"/>
</dbReference>
<sequence length="210" mass="23569">MAGPFINTSDLRITKKRCFARQAVSGLVWKVMIGFGKILFLGLESAVMEIKHIGVRDALDSFDGINRLLPQLHPSGNGDKISETEFVDCLLNGNFHLFVAVDDSKKYPDSFAAMASIFFQRNLGRWIAEIHDVVVDKEYRGRGLGEKITLALIEDAKRFAKVKNAKIKLYLTSRPSRVVANKLYEKLGFELVAEARGEQGTNLYKMMITP</sequence>
<comment type="caution">
    <text evidence="4">The sequence shown here is derived from an EMBL/GenBank/DDBJ whole genome shotgun (WGS) entry which is preliminary data.</text>
</comment>
<dbReference type="InterPro" id="IPR016181">
    <property type="entry name" value="Acyl_CoA_acyltransferase"/>
</dbReference>
<dbReference type="PANTHER" id="PTHR43420:SF47">
    <property type="entry name" value="N-ACETYLTRANSFERASE DOMAIN-CONTAINING PROTEIN"/>
    <property type="match status" value="1"/>
</dbReference>
<dbReference type="PANTHER" id="PTHR43420">
    <property type="entry name" value="ACETYLTRANSFERASE"/>
    <property type="match status" value="1"/>
</dbReference>
<reference evidence="4 5" key="1">
    <citation type="journal article" date="2016" name="Nat. Commun.">
        <title>Thousands of microbial genomes shed light on interconnected biogeochemical processes in an aquifer system.</title>
        <authorList>
            <person name="Anantharaman K."/>
            <person name="Brown C.T."/>
            <person name="Hug L.A."/>
            <person name="Sharon I."/>
            <person name="Castelle C.J."/>
            <person name="Probst A.J."/>
            <person name="Thomas B.C."/>
            <person name="Singh A."/>
            <person name="Wilkins M.J."/>
            <person name="Karaoz U."/>
            <person name="Brodie E.L."/>
            <person name="Williams K.H."/>
            <person name="Hubbard S.S."/>
            <person name="Banfield J.F."/>
        </authorList>
    </citation>
    <scope>NUCLEOTIDE SEQUENCE [LARGE SCALE GENOMIC DNA]</scope>
</reference>
<gene>
    <name evidence="4" type="ORF">A2931_04130</name>
</gene>
<feature type="domain" description="N-acetyltransferase" evidence="3">
    <location>
        <begin position="53"/>
        <end position="210"/>
    </location>
</feature>
<accession>A0A1G2EWU7</accession>
<evidence type="ECO:0000313" key="5">
    <source>
        <dbReference type="Proteomes" id="UP000177486"/>
    </source>
</evidence>
<keyword evidence="1" id="KW-0808">Transferase</keyword>
<dbReference type="InterPro" id="IPR050680">
    <property type="entry name" value="YpeA/RimI_acetyltransf"/>
</dbReference>
<dbReference type="GO" id="GO:0016747">
    <property type="term" value="F:acyltransferase activity, transferring groups other than amino-acyl groups"/>
    <property type="evidence" value="ECO:0007669"/>
    <property type="project" value="InterPro"/>
</dbReference>
<keyword evidence="2" id="KW-0012">Acyltransferase</keyword>
<evidence type="ECO:0000259" key="3">
    <source>
        <dbReference type="PROSITE" id="PS51186"/>
    </source>
</evidence>
<evidence type="ECO:0000313" key="4">
    <source>
        <dbReference type="EMBL" id="OGZ30284.1"/>
    </source>
</evidence>